<gene>
    <name evidence="2" type="ORF">SAMN02745132_00876</name>
</gene>
<sequence>MKRYVSSAAIICLLSLIGFSANADGNGNAIRSIGSMHLLRRLHELHPFRYLLSQRWNFRSKLG</sequence>
<organism evidence="2 3">
    <name type="scientific">Enterovibrio nigricans DSM 22720</name>
    <dbReference type="NCBI Taxonomy" id="1121868"/>
    <lineage>
        <taxon>Bacteria</taxon>
        <taxon>Pseudomonadati</taxon>
        <taxon>Pseudomonadota</taxon>
        <taxon>Gammaproteobacteria</taxon>
        <taxon>Vibrionales</taxon>
        <taxon>Vibrionaceae</taxon>
        <taxon>Enterovibrio</taxon>
    </lineage>
</organism>
<feature type="chain" id="PRO_5012233650" evidence="1">
    <location>
        <begin position="24"/>
        <end position="63"/>
    </location>
</feature>
<proteinExistence type="predicted"/>
<keyword evidence="3" id="KW-1185">Reference proteome</keyword>
<evidence type="ECO:0000313" key="3">
    <source>
        <dbReference type="Proteomes" id="UP000190162"/>
    </source>
</evidence>
<name>A0A1T4U6S0_9GAMM</name>
<dbReference type="Proteomes" id="UP000190162">
    <property type="component" value="Unassembled WGS sequence"/>
</dbReference>
<accession>A0A1T4U6S0</accession>
<keyword evidence="1" id="KW-0732">Signal</keyword>
<reference evidence="3" key="1">
    <citation type="submission" date="2017-02" db="EMBL/GenBank/DDBJ databases">
        <authorList>
            <person name="Varghese N."/>
            <person name="Submissions S."/>
        </authorList>
    </citation>
    <scope>NUCLEOTIDE SEQUENCE [LARGE SCALE GENOMIC DNA]</scope>
    <source>
        <strain evidence="3">DSM 22720</strain>
    </source>
</reference>
<dbReference type="EMBL" id="FUXU01000007">
    <property type="protein sequence ID" value="SKA48336.1"/>
    <property type="molecule type" value="Genomic_DNA"/>
</dbReference>
<protein>
    <submittedName>
        <fullName evidence="2">Uncharacterized protein</fullName>
    </submittedName>
</protein>
<evidence type="ECO:0000313" key="2">
    <source>
        <dbReference type="EMBL" id="SKA48336.1"/>
    </source>
</evidence>
<dbReference type="AlphaFoldDB" id="A0A1T4U6S0"/>
<feature type="signal peptide" evidence="1">
    <location>
        <begin position="1"/>
        <end position="23"/>
    </location>
</feature>
<evidence type="ECO:0000256" key="1">
    <source>
        <dbReference type="SAM" id="SignalP"/>
    </source>
</evidence>